<dbReference type="EMBL" id="CM000852">
    <property type="protein sequence ID" value="KRG96860.1"/>
    <property type="molecule type" value="Genomic_DNA"/>
</dbReference>
<name>A0A0R0ES62_SOYBN</name>
<sequence length="80" mass="9599">MTLFQNQNVFTLYRWFKRILSVHVQVIQFVWKFFVTNSPTYLIILVSIYQYGSVGLNDLSKNDFLIKHLIRNVKHMSDKC</sequence>
<reference evidence="1" key="3">
    <citation type="submission" date="2018-07" db="EMBL/GenBank/DDBJ databases">
        <title>WGS assembly of Glycine max.</title>
        <authorList>
            <person name="Schmutz J."/>
            <person name="Cannon S."/>
            <person name="Schlueter J."/>
            <person name="Ma J."/>
            <person name="Mitros T."/>
            <person name="Nelson W."/>
            <person name="Hyten D."/>
            <person name="Song Q."/>
            <person name="Thelen J."/>
            <person name="Cheng J."/>
            <person name="Xu D."/>
            <person name="Hellsten U."/>
            <person name="May G."/>
            <person name="Yu Y."/>
            <person name="Sakurai T."/>
            <person name="Umezawa T."/>
            <person name="Bhattacharyya M."/>
            <person name="Sandhu D."/>
            <person name="Valliyodan B."/>
            <person name="Lindquist E."/>
            <person name="Peto M."/>
            <person name="Grant D."/>
            <person name="Shu S."/>
            <person name="Goodstein D."/>
            <person name="Barry K."/>
            <person name="Futrell-Griggs M."/>
            <person name="Abernathy B."/>
            <person name="Du J."/>
            <person name="Tian Z."/>
            <person name="Zhu L."/>
            <person name="Gill N."/>
            <person name="Joshi T."/>
            <person name="Libault M."/>
            <person name="Sethuraman A."/>
            <person name="Zhang X."/>
            <person name="Shinozaki K."/>
            <person name="Nguyen H."/>
            <person name="Wing R."/>
            <person name="Cregan P."/>
            <person name="Specht J."/>
            <person name="Grimwood J."/>
            <person name="Rokhsar D."/>
            <person name="Stacey G."/>
            <person name="Shoemaker R."/>
            <person name="Jackson S."/>
        </authorList>
    </citation>
    <scope>NUCLEOTIDE SEQUENCE</scope>
    <source>
        <tissue evidence="1">Callus</tissue>
    </source>
</reference>
<keyword evidence="3" id="KW-1185">Reference proteome</keyword>
<evidence type="ECO:0000313" key="3">
    <source>
        <dbReference type="Proteomes" id="UP000008827"/>
    </source>
</evidence>
<evidence type="ECO:0000313" key="2">
    <source>
        <dbReference type="EnsemblPlants" id="KRG96860"/>
    </source>
</evidence>
<proteinExistence type="predicted"/>
<dbReference type="Proteomes" id="UP000008827">
    <property type="component" value="Chromosome 19"/>
</dbReference>
<protein>
    <submittedName>
        <fullName evidence="1 2">Uncharacterized protein</fullName>
    </submittedName>
</protein>
<accession>A0A0R0ES62</accession>
<reference evidence="1 2" key="1">
    <citation type="journal article" date="2010" name="Nature">
        <title>Genome sequence of the palaeopolyploid soybean.</title>
        <authorList>
            <person name="Schmutz J."/>
            <person name="Cannon S.B."/>
            <person name="Schlueter J."/>
            <person name="Ma J."/>
            <person name="Mitros T."/>
            <person name="Nelson W."/>
            <person name="Hyten D.L."/>
            <person name="Song Q."/>
            <person name="Thelen J.J."/>
            <person name="Cheng J."/>
            <person name="Xu D."/>
            <person name="Hellsten U."/>
            <person name="May G.D."/>
            <person name="Yu Y."/>
            <person name="Sakurai T."/>
            <person name="Umezawa T."/>
            <person name="Bhattacharyya M.K."/>
            <person name="Sandhu D."/>
            <person name="Valliyodan B."/>
            <person name="Lindquist E."/>
            <person name="Peto M."/>
            <person name="Grant D."/>
            <person name="Shu S."/>
            <person name="Goodstein D."/>
            <person name="Barry K."/>
            <person name="Futrell-Griggs M."/>
            <person name="Abernathy B."/>
            <person name="Du J."/>
            <person name="Tian Z."/>
            <person name="Zhu L."/>
            <person name="Gill N."/>
            <person name="Joshi T."/>
            <person name="Libault M."/>
            <person name="Sethuraman A."/>
            <person name="Zhang X.-C."/>
            <person name="Shinozaki K."/>
            <person name="Nguyen H.T."/>
            <person name="Wing R.A."/>
            <person name="Cregan P."/>
            <person name="Specht J."/>
            <person name="Grimwood J."/>
            <person name="Rokhsar D."/>
            <person name="Stacey G."/>
            <person name="Shoemaker R.C."/>
            <person name="Jackson S.A."/>
        </authorList>
    </citation>
    <scope>NUCLEOTIDE SEQUENCE</scope>
    <source>
        <strain evidence="2">cv. Williams 82</strain>
        <tissue evidence="1">Callus</tissue>
    </source>
</reference>
<dbReference type="InParanoid" id="A0A0R0ES62"/>
<organism evidence="1">
    <name type="scientific">Glycine max</name>
    <name type="common">Soybean</name>
    <name type="synonym">Glycine hispida</name>
    <dbReference type="NCBI Taxonomy" id="3847"/>
    <lineage>
        <taxon>Eukaryota</taxon>
        <taxon>Viridiplantae</taxon>
        <taxon>Streptophyta</taxon>
        <taxon>Embryophyta</taxon>
        <taxon>Tracheophyta</taxon>
        <taxon>Spermatophyta</taxon>
        <taxon>Magnoliopsida</taxon>
        <taxon>eudicotyledons</taxon>
        <taxon>Gunneridae</taxon>
        <taxon>Pentapetalae</taxon>
        <taxon>rosids</taxon>
        <taxon>fabids</taxon>
        <taxon>Fabales</taxon>
        <taxon>Fabaceae</taxon>
        <taxon>Papilionoideae</taxon>
        <taxon>50 kb inversion clade</taxon>
        <taxon>NPAAA clade</taxon>
        <taxon>indigoferoid/millettioid clade</taxon>
        <taxon>Phaseoleae</taxon>
        <taxon>Glycine</taxon>
        <taxon>Glycine subgen. Soja</taxon>
    </lineage>
</organism>
<evidence type="ECO:0000313" key="1">
    <source>
        <dbReference type="EMBL" id="KRG96860.1"/>
    </source>
</evidence>
<reference evidence="2" key="2">
    <citation type="submission" date="2018-02" db="UniProtKB">
        <authorList>
            <consortium name="EnsemblPlants"/>
        </authorList>
    </citation>
    <scope>IDENTIFICATION</scope>
    <source>
        <strain evidence="2">Williams 82</strain>
    </source>
</reference>
<dbReference type="Gramene" id="KRG96860">
    <property type="protein sequence ID" value="KRG96860"/>
    <property type="gene ID" value="GLYMA_19G237100"/>
</dbReference>
<dbReference type="EnsemblPlants" id="KRG96860">
    <property type="protein sequence ID" value="KRG96860"/>
    <property type="gene ID" value="GLYMA_19G237100"/>
</dbReference>
<gene>
    <name evidence="1" type="ORF">GLYMA_19G237100</name>
</gene>
<dbReference type="AlphaFoldDB" id="A0A0R0ES62"/>